<dbReference type="RefSeq" id="WP_097046615.1">
    <property type="nucleotide sequence ID" value="NZ_OBEH01000004.1"/>
</dbReference>
<evidence type="ECO:0000313" key="1">
    <source>
        <dbReference type="EMBL" id="SNZ01186.1"/>
    </source>
</evidence>
<dbReference type="AlphaFoldDB" id="A0A285MZF9"/>
<keyword evidence="2" id="KW-1185">Reference proteome</keyword>
<sequence>MKKAELEEILLKFSYQEDDEQEAHKAFTIYYHEYSRYLHTVIFEAKKSATYFYDDLVDIVAENTFLKIYNKPLDFIIEDHETDLDVDKKMKGYLATIAKNELKGLLNKGYCAQEHDLTIDDDSVFFDPPEIILPEENEIGHYQKVLQEVLLTFSERDRLILLSVYDCHQEGKKRPKEIMAWLAEVHSTSDMNIRKIKSRCDKKIREHFEKKTTLKPLKR</sequence>
<reference evidence="2" key="1">
    <citation type="submission" date="2017-09" db="EMBL/GenBank/DDBJ databases">
        <authorList>
            <person name="Varghese N."/>
            <person name="Submissions S."/>
        </authorList>
    </citation>
    <scope>NUCLEOTIDE SEQUENCE [LARGE SCALE GENOMIC DNA]</scope>
    <source>
        <strain evidence="2">DSM 25885</strain>
    </source>
</reference>
<gene>
    <name evidence="1" type="ORF">SAMN06265377_3022</name>
</gene>
<accession>A0A285MZF9</accession>
<proteinExistence type="predicted"/>
<dbReference type="Proteomes" id="UP000219048">
    <property type="component" value="Unassembled WGS sequence"/>
</dbReference>
<evidence type="ECO:0000313" key="2">
    <source>
        <dbReference type="Proteomes" id="UP000219048"/>
    </source>
</evidence>
<name>A0A285MZF9_9FLAO</name>
<organism evidence="1 2">
    <name type="scientific">Flagellimonas pacifica</name>
    <dbReference type="NCBI Taxonomy" id="1247520"/>
    <lineage>
        <taxon>Bacteria</taxon>
        <taxon>Pseudomonadati</taxon>
        <taxon>Bacteroidota</taxon>
        <taxon>Flavobacteriia</taxon>
        <taxon>Flavobacteriales</taxon>
        <taxon>Flavobacteriaceae</taxon>
        <taxon>Flagellimonas</taxon>
    </lineage>
</organism>
<evidence type="ECO:0008006" key="3">
    <source>
        <dbReference type="Google" id="ProtNLM"/>
    </source>
</evidence>
<dbReference type="EMBL" id="OBEH01000004">
    <property type="protein sequence ID" value="SNZ01186.1"/>
    <property type="molecule type" value="Genomic_DNA"/>
</dbReference>
<protein>
    <recommendedName>
        <fullName evidence="3">Sigma-70 family RNA polymerase sigma factor</fullName>
    </recommendedName>
</protein>
<dbReference type="OrthoDB" id="1433991at2"/>